<dbReference type="InterPro" id="IPR012340">
    <property type="entry name" value="NA-bd_OB-fold"/>
</dbReference>
<dbReference type="GO" id="GO:0046872">
    <property type="term" value="F:metal ion binding"/>
    <property type="evidence" value="ECO:0007669"/>
    <property type="project" value="UniProtKB-KW"/>
</dbReference>
<dbReference type="SMART" id="SM00316">
    <property type="entry name" value="S1"/>
    <property type="match status" value="1"/>
</dbReference>
<reference evidence="7" key="2">
    <citation type="journal article" date="2021" name="PeerJ">
        <title>Extensive microbial diversity within the chicken gut microbiome revealed by metagenomics and culture.</title>
        <authorList>
            <person name="Gilroy R."/>
            <person name="Ravi A."/>
            <person name="Getino M."/>
            <person name="Pursley I."/>
            <person name="Horton D.L."/>
            <person name="Alikhan N.F."/>
            <person name="Baker D."/>
            <person name="Gharbi K."/>
            <person name="Hall N."/>
            <person name="Watson M."/>
            <person name="Adriaenssens E.M."/>
            <person name="Foster-Nyarko E."/>
            <person name="Jarju S."/>
            <person name="Secka A."/>
            <person name="Antonio M."/>
            <person name="Oren A."/>
            <person name="Chaudhuri R.R."/>
            <person name="La Ragione R."/>
            <person name="Hildebrand F."/>
            <person name="Pallen M.J."/>
        </authorList>
    </citation>
    <scope>NUCLEOTIDE SEQUENCE</scope>
    <source>
        <strain evidence="7">13766</strain>
    </source>
</reference>
<dbReference type="InterPro" id="IPR003029">
    <property type="entry name" value="S1_domain"/>
</dbReference>
<comment type="cofactor">
    <cofactor evidence="1">
        <name>Mg(2+)</name>
        <dbReference type="ChEBI" id="CHEBI:18420"/>
    </cofactor>
</comment>
<keyword evidence="4" id="KW-0460">Magnesium</keyword>
<reference evidence="7" key="1">
    <citation type="submission" date="2020-10" db="EMBL/GenBank/DDBJ databases">
        <authorList>
            <person name="Gilroy R."/>
        </authorList>
    </citation>
    <scope>NUCLEOTIDE SEQUENCE</scope>
    <source>
        <strain evidence="7">13766</strain>
    </source>
</reference>
<evidence type="ECO:0000313" key="8">
    <source>
        <dbReference type="Proteomes" id="UP000824140"/>
    </source>
</evidence>
<dbReference type="GO" id="GO:0004540">
    <property type="term" value="F:RNA nuclease activity"/>
    <property type="evidence" value="ECO:0007669"/>
    <property type="project" value="InterPro"/>
</dbReference>
<organism evidence="7 8">
    <name type="scientific">Candidatus Alectryocaccomicrobium excrementavium</name>
    <dbReference type="NCBI Taxonomy" id="2840668"/>
    <lineage>
        <taxon>Bacteria</taxon>
        <taxon>Bacillati</taxon>
        <taxon>Bacillota</taxon>
        <taxon>Clostridia</taxon>
        <taxon>Candidatus Alectryocaccomicrobium</taxon>
    </lineage>
</organism>
<dbReference type="Gene3D" id="2.40.50.140">
    <property type="entry name" value="Nucleic acid-binding proteins"/>
    <property type="match status" value="1"/>
</dbReference>
<dbReference type="GO" id="GO:0016787">
    <property type="term" value="F:hydrolase activity"/>
    <property type="evidence" value="ECO:0007669"/>
    <property type="project" value="UniProtKB-KW"/>
</dbReference>
<sequence>MKKRILAETLCGQTRLAILENDALVELYSESQASEKCVGNIYVGRVMNVLPGMQAAFVDIGLEKNAYLSIADVPIEQGDLEPGAERAVQEVSIKKVLKAGQEILVQVIKEPGGTKGARISCHVTLPGRYCVLMPTVECTGISRKVTDMESRARLRSWAEVLRPEGMGIIVRTAAEHAQEAELRADVAAMVRLWESIQNRQRHTIAPALVHRDLSLLYQAVRDLLTGDGVEMLIDDEAQYHTACEMAGMFSPECKARVHLYAESEPLFDRYGVDHQASKAYDRRVWLKSGGYLVIDHAEALTVIDVNTGKFVGKHSFEDTVFSINCEAAVEIARQLRLRDVGGIVIVDFIDMELDAHRAGLLSRLQEALSLDRAKIHLAGFTSLGLVEMTRKRIQQPLYLRDMQPCHACHGAGHVVSPQAVARRIQRDLRARVRAGETCPHLIDASKEVSEALYEMGAPAERCYAHWDTALSGAQYRISPAPENALPPKTRPLTRS</sequence>
<dbReference type="PANTHER" id="PTHR30001">
    <property type="entry name" value="RIBONUCLEASE"/>
    <property type="match status" value="1"/>
</dbReference>
<dbReference type="NCBIfam" id="TIGR00757">
    <property type="entry name" value="RNaseEG"/>
    <property type="match status" value="1"/>
</dbReference>
<evidence type="ECO:0000313" key="7">
    <source>
        <dbReference type="EMBL" id="HIS92654.1"/>
    </source>
</evidence>
<protein>
    <submittedName>
        <fullName evidence="7">Rne/Rng family ribonuclease</fullName>
    </submittedName>
</protein>
<name>A0A9D1K5M9_9FIRM</name>
<keyword evidence="5" id="KW-0694">RNA-binding</keyword>
<feature type="domain" description="S1 motif" evidence="6">
    <location>
        <begin position="39"/>
        <end position="122"/>
    </location>
</feature>
<evidence type="ECO:0000256" key="3">
    <source>
        <dbReference type="ARBA" id="ARBA00022801"/>
    </source>
</evidence>
<keyword evidence="3" id="KW-0378">Hydrolase</keyword>
<dbReference type="Proteomes" id="UP000824140">
    <property type="component" value="Unassembled WGS sequence"/>
</dbReference>
<evidence type="ECO:0000256" key="2">
    <source>
        <dbReference type="ARBA" id="ARBA00022723"/>
    </source>
</evidence>
<dbReference type="PANTHER" id="PTHR30001:SF0">
    <property type="entry name" value="RIBONUCLEASE G"/>
    <property type="match status" value="1"/>
</dbReference>
<evidence type="ECO:0000256" key="5">
    <source>
        <dbReference type="ARBA" id="ARBA00022884"/>
    </source>
</evidence>
<proteinExistence type="predicted"/>
<dbReference type="Pfam" id="PF10150">
    <property type="entry name" value="RNase_E_G"/>
    <property type="match status" value="1"/>
</dbReference>
<dbReference type="GO" id="GO:0006364">
    <property type="term" value="P:rRNA processing"/>
    <property type="evidence" value="ECO:0007669"/>
    <property type="project" value="TreeGrafter"/>
</dbReference>
<comment type="caution">
    <text evidence="7">The sequence shown here is derived from an EMBL/GenBank/DDBJ whole genome shotgun (WGS) entry which is preliminary data.</text>
</comment>
<evidence type="ECO:0000259" key="6">
    <source>
        <dbReference type="PROSITE" id="PS50126"/>
    </source>
</evidence>
<dbReference type="EMBL" id="DVJN01000127">
    <property type="protein sequence ID" value="HIS92654.1"/>
    <property type="molecule type" value="Genomic_DNA"/>
</dbReference>
<dbReference type="InterPro" id="IPR004659">
    <property type="entry name" value="RNase_E/G"/>
</dbReference>
<dbReference type="GO" id="GO:0005737">
    <property type="term" value="C:cytoplasm"/>
    <property type="evidence" value="ECO:0007669"/>
    <property type="project" value="TreeGrafter"/>
</dbReference>
<dbReference type="AlphaFoldDB" id="A0A9D1K5M9"/>
<evidence type="ECO:0000256" key="1">
    <source>
        <dbReference type="ARBA" id="ARBA00001946"/>
    </source>
</evidence>
<dbReference type="CDD" id="cd04453">
    <property type="entry name" value="S1_RNase_E"/>
    <property type="match status" value="1"/>
</dbReference>
<dbReference type="SUPFAM" id="SSF50249">
    <property type="entry name" value="Nucleic acid-binding proteins"/>
    <property type="match status" value="1"/>
</dbReference>
<gene>
    <name evidence="7" type="ORF">IAA84_06500</name>
</gene>
<keyword evidence="2" id="KW-0479">Metal-binding</keyword>
<dbReference type="GO" id="GO:0003723">
    <property type="term" value="F:RNA binding"/>
    <property type="evidence" value="ECO:0007669"/>
    <property type="project" value="UniProtKB-KW"/>
</dbReference>
<evidence type="ECO:0000256" key="4">
    <source>
        <dbReference type="ARBA" id="ARBA00022842"/>
    </source>
</evidence>
<dbReference type="PROSITE" id="PS50126">
    <property type="entry name" value="S1"/>
    <property type="match status" value="1"/>
</dbReference>
<accession>A0A9D1K5M9</accession>
<dbReference type="InterPro" id="IPR019307">
    <property type="entry name" value="RNA-bd_AU-1/RNase_E/G"/>
</dbReference>